<dbReference type="InterPro" id="IPR013083">
    <property type="entry name" value="Znf_RING/FYVE/PHD"/>
</dbReference>
<name>A0A836LHM3_9TRYP</name>
<dbReference type="PANTHER" id="PTHR45969:SF69">
    <property type="entry name" value="FINGER DOMAIN PROTEIN, PUTATIVE (AFU_ORTHOLOGUE AFUA_3G12190)-RELATED"/>
    <property type="match status" value="1"/>
</dbReference>
<sequence>MADMLIRQIPAEQALERTMGLWECVKHLRARDALVPQSMYIEILRYTARRILVKLEETGLDADTWKTYTDFFTQAILARGTSGVQTYLRTAERLMNAVLAFPSAPVPLLAEYIRCVLVQSTQSDKESAVQISQRPHGTPSGLKPLPDLEYDENVVACIVARPLTEVMEVLEGLPTQLTFAHRHAIVHLRLCNPFQVPRCEFVLGGYSCDTCRLRDIHTGFQAMVYDDEGAEDPLSNSNVRSNAQISGKSYGFDMCMACVVFFYAQQQECLFCLMRAPHVTYAFGHAAGVKVFSARYRSRRQVVGSDITNPDRLNVRTTSPSPPKTSGSSCAAAERKGSLGSSSDAVFDNRPSCIDAERSATATKQAVMTRRPPARPPTRKISNGVTEAPKLPATRCVAYDKFVVLLTLSLAPYGARPIAWVLNDAEKRADKPHIEEVLRQRLGPESSWRSRVTVRRGTANPSHVAATARPTVAARASSLRSPAPVTESHATEKPRRDSDLPSDRGRLSHTHSAGVALADANDDLDTCAICLCPFERESPMIEMECHHWFHVSCIEEYTLTSGDVCPLCRTANVLPDMSRATALEKNIYYVEVTLTEAERLRPYIDLCVGAIITRDGNYRNASSIAAAECVRLYPTKLNEC</sequence>
<keyword evidence="1" id="KW-0479">Metal-binding</keyword>
<dbReference type="SMART" id="SM00184">
    <property type="entry name" value="RING"/>
    <property type="match status" value="1"/>
</dbReference>
<dbReference type="SUPFAM" id="SSF57850">
    <property type="entry name" value="RING/U-box"/>
    <property type="match status" value="1"/>
</dbReference>
<reference evidence="7 8" key="1">
    <citation type="submission" date="2021-02" db="EMBL/GenBank/DDBJ databases">
        <title>Porcisia hertigi Genome sequencing and assembly.</title>
        <authorList>
            <person name="Almutairi H."/>
            <person name="Gatherer D."/>
        </authorList>
    </citation>
    <scope>NUCLEOTIDE SEQUENCE [LARGE SCALE GENOMIC DNA]</scope>
    <source>
        <strain evidence="7 8">C119</strain>
    </source>
</reference>
<dbReference type="PROSITE" id="PS50089">
    <property type="entry name" value="ZF_RING_2"/>
    <property type="match status" value="1"/>
</dbReference>
<dbReference type="RefSeq" id="XP_067756535.1">
    <property type="nucleotide sequence ID" value="XM_067900514.1"/>
</dbReference>
<feature type="compositionally biased region" description="Low complexity" evidence="5">
    <location>
        <begin position="464"/>
        <end position="484"/>
    </location>
</feature>
<feature type="region of interest" description="Disordered" evidence="5">
    <location>
        <begin position="359"/>
        <end position="385"/>
    </location>
</feature>
<dbReference type="Proteomes" id="UP000674318">
    <property type="component" value="Unassembled WGS sequence"/>
</dbReference>
<accession>A0A836LHM3</accession>
<evidence type="ECO:0000259" key="6">
    <source>
        <dbReference type="PROSITE" id="PS50089"/>
    </source>
</evidence>
<feature type="domain" description="RING-type" evidence="6">
    <location>
        <begin position="527"/>
        <end position="569"/>
    </location>
</feature>
<dbReference type="GO" id="GO:0008270">
    <property type="term" value="F:zinc ion binding"/>
    <property type="evidence" value="ECO:0007669"/>
    <property type="project" value="UniProtKB-KW"/>
</dbReference>
<dbReference type="InterPro" id="IPR001841">
    <property type="entry name" value="Znf_RING"/>
</dbReference>
<evidence type="ECO:0000256" key="3">
    <source>
        <dbReference type="ARBA" id="ARBA00022833"/>
    </source>
</evidence>
<gene>
    <name evidence="7" type="ORF">JKF63_04530</name>
</gene>
<keyword evidence="8" id="KW-1185">Reference proteome</keyword>
<dbReference type="GO" id="GO:0061630">
    <property type="term" value="F:ubiquitin protein ligase activity"/>
    <property type="evidence" value="ECO:0007669"/>
    <property type="project" value="TreeGrafter"/>
</dbReference>
<proteinExistence type="predicted"/>
<dbReference type="KEGG" id="phet:94290591"/>
<keyword evidence="3" id="KW-0862">Zinc</keyword>
<dbReference type="Pfam" id="PF13639">
    <property type="entry name" value="zf-RING_2"/>
    <property type="match status" value="1"/>
</dbReference>
<dbReference type="OrthoDB" id="8062037at2759"/>
<protein>
    <recommendedName>
        <fullName evidence="6">RING-type domain-containing protein</fullName>
    </recommendedName>
</protein>
<evidence type="ECO:0000256" key="1">
    <source>
        <dbReference type="ARBA" id="ARBA00022723"/>
    </source>
</evidence>
<dbReference type="AlphaFoldDB" id="A0A836LHM3"/>
<dbReference type="Gene3D" id="3.30.40.10">
    <property type="entry name" value="Zinc/RING finger domain, C3HC4 (zinc finger)"/>
    <property type="match status" value="1"/>
</dbReference>
<evidence type="ECO:0000256" key="5">
    <source>
        <dbReference type="SAM" id="MobiDB-lite"/>
    </source>
</evidence>
<comment type="caution">
    <text evidence="7">The sequence shown here is derived from an EMBL/GenBank/DDBJ whole genome shotgun (WGS) entry which is preliminary data.</text>
</comment>
<feature type="compositionally biased region" description="Basic and acidic residues" evidence="5">
    <location>
        <begin position="489"/>
        <end position="506"/>
    </location>
</feature>
<organism evidence="7 8">
    <name type="scientific">Porcisia hertigi</name>
    <dbReference type="NCBI Taxonomy" id="2761500"/>
    <lineage>
        <taxon>Eukaryota</taxon>
        <taxon>Discoba</taxon>
        <taxon>Euglenozoa</taxon>
        <taxon>Kinetoplastea</taxon>
        <taxon>Metakinetoplastina</taxon>
        <taxon>Trypanosomatida</taxon>
        <taxon>Trypanosomatidae</taxon>
        <taxon>Leishmaniinae</taxon>
        <taxon>Porcisia</taxon>
    </lineage>
</organism>
<dbReference type="EMBL" id="JAFJZO010000025">
    <property type="protein sequence ID" value="KAG5502763.1"/>
    <property type="molecule type" value="Genomic_DNA"/>
</dbReference>
<dbReference type="GeneID" id="94290591"/>
<feature type="region of interest" description="Disordered" evidence="5">
    <location>
        <begin position="448"/>
        <end position="507"/>
    </location>
</feature>
<keyword evidence="2 4" id="KW-0863">Zinc-finger</keyword>
<evidence type="ECO:0000313" key="8">
    <source>
        <dbReference type="Proteomes" id="UP000674318"/>
    </source>
</evidence>
<dbReference type="PANTHER" id="PTHR45969">
    <property type="entry name" value="RING ZINC FINGER PROTEIN-RELATED"/>
    <property type="match status" value="1"/>
</dbReference>
<evidence type="ECO:0000256" key="2">
    <source>
        <dbReference type="ARBA" id="ARBA00022771"/>
    </source>
</evidence>
<dbReference type="GO" id="GO:0016567">
    <property type="term" value="P:protein ubiquitination"/>
    <property type="evidence" value="ECO:0007669"/>
    <property type="project" value="TreeGrafter"/>
</dbReference>
<evidence type="ECO:0000313" key="7">
    <source>
        <dbReference type="EMBL" id="KAG5502763.1"/>
    </source>
</evidence>
<evidence type="ECO:0000256" key="4">
    <source>
        <dbReference type="PROSITE-ProRule" id="PRU00175"/>
    </source>
</evidence>
<feature type="region of interest" description="Disordered" evidence="5">
    <location>
        <begin position="303"/>
        <end position="344"/>
    </location>
</feature>